<dbReference type="Pfam" id="PF00196">
    <property type="entry name" value="GerE"/>
    <property type="match status" value="1"/>
</dbReference>
<proteinExistence type="predicted"/>
<sequence length="212" mass="23053">MKIKVLLVDDHRMVRDGLGALLAQEADIEVVAFASDGEEAVTLAHAWKPDVVLMDICMPRLSGIDAAAQIVKSLPKTRVIALSAQGEWPFVSQMMAAGVCGYVQKEQSVTELAATIRAAMAGEMRLPELPPPTRLANGTEKRSLSRRERLVLKELGAGKPAREVAQAMGISTKTVDTYRRRMMIKLGLQCQTELMKYAVTLHGAGDLPATQE</sequence>
<dbReference type="PROSITE" id="PS50043">
    <property type="entry name" value="HTH_LUXR_2"/>
    <property type="match status" value="1"/>
</dbReference>
<organism evidence="8 9">
    <name type="scientific">Thiohalocapsa marina</name>
    <dbReference type="NCBI Taxonomy" id="424902"/>
    <lineage>
        <taxon>Bacteria</taxon>
        <taxon>Pseudomonadati</taxon>
        <taxon>Pseudomonadota</taxon>
        <taxon>Gammaproteobacteria</taxon>
        <taxon>Chromatiales</taxon>
        <taxon>Chromatiaceae</taxon>
        <taxon>Thiohalocapsa</taxon>
    </lineage>
</organism>
<keyword evidence="1 5" id="KW-0597">Phosphoprotein</keyword>
<evidence type="ECO:0000313" key="9">
    <source>
        <dbReference type="Proteomes" id="UP000322981"/>
    </source>
</evidence>
<dbReference type="PANTHER" id="PTHR43214:SF41">
    <property type="entry name" value="NITRATE_NITRITE RESPONSE REGULATOR PROTEIN NARP"/>
    <property type="match status" value="1"/>
</dbReference>
<dbReference type="EMBL" id="VWXX01000003">
    <property type="protein sequence ID" value="KAA6186969.1"/>
    <property type="molecule type" value="Genomic_DNA"/>
</dbReference>
<dbReference type="InterPro" id="IPR011006">
    <property type="entry name" value="CheY-like_superfamily"/>
</dbReference>
<reference evidence="8 9" key="1">
    <citation type="submission" date="2019-09" db="EMBL/GenBank/DDBJ databases">
        <title>Whole-genome sequence of the purple sulfur bacterium Thiohalocapsa marina DSM 19078.</title>
        <authorList>
            <person name="Kyndt J.A."/>
            <person name="Meyer T.E."/>
        </authorList>
    </citation>
    <scope>NUCLEOTIDE SEQUENCE [LARGE SCALE GENOMIC DNA]</scope>
    <source>
        <strain evidence="8 9">DSM 19078</strain>
    </source>
</reference>
<accession>A0A5M8FT50</accession>
<dbReference type="GO" id="GO:0006355">
    <property type="term" value="P:regulation of DNA-templated transcription"/>
    <property type="evidence" value="ECO:0007669"/>
    <property type="project" value="InterPro"/>
</dbReference>
<dbReference type="SUPFAM" id="SSF52172">
    <property type="entry name" value="CheY-like"/>
    <property type="match status" value="1"/>
</dbReference>
<dbReference type="Pfam" id="PF00072">
    <property type="entry name" value="Response_reg"/>
    <property type="match status" value="1"/>
</dbReference>
<evidence type="ECO:0000256" key="1">
    <source>
        <dbReference type="ARBA" id="ARBA00022553"/>
    </source>
</evidence>
<dbReference type="RefSeq" id="WP_150090470.1">
    <property type="nucleotide sequence ID" value="NZ_JBFUOH010000127.1"/>
</dbReference>
<dbReference type="CDD" id="cd17535">
    <property type="entry name" value="REC_NarL-like"/>
    <property type="match status" value="1"/>
</dbReference>
<dbReference type="SUPFAM" id="SSF46894">
    <property type="entry name" value="C-terminal effector domain of the bipartite response regulators"/>
    <property type="match status" value="1"/>
</dbReference>
<evidence type="ECO:0000259" key="7">
    <source>
        <dbReference type="PROSITE" id="PS50110"/>
    </source>
</evidence>
<evidence type="ECO:0000256" key="5">
    <source>
        <dbReference type="PROSITE-ProRule" id="PRU00169"/>
    </source>
</evidence>
<dbReference type="Proteomes" id="UP000322981">
    <property type="component" value="Unassembled WGS sequence"/>
</dbReference>
<evidence type="ECO:0000313" key="8">
    <source>
        <dbReference type="EMBL" id="KAA6186969.1"/>
    </source>
</evidence>
<dbReference type="GO" id="GO:0000160">
    <property type="term" value="P:phosphorelay signal transduction system"/>
    <property type="evidence" value="ECO:0007669"/>
    <property type="project" value="InterPro"/>
</dbReference>
<feature type="modified residue" description="4-aspartylphosphate" evidence="5">
    <location>
        <position position="55"/>
    </location>
</feature>
<protein>
    <submittedName>
        <fullName evidence="8">Response regulator transcription factor</fullName>
    </submittedName>
</protein>
<dbReference type="PROSITE" id="PS00622">
    <property type="entry name" value="HTH_LUXR_1"/>
    <property type="match status" value="1"/>
</dbReference>
<dbReference type="PANTHER" id="PTHR43214">
    <property type="entry name" value="TWO-COMPONENT RESPONSE REGULATOR"/>
    <property type="match status" value="1"/>
</dbReference>
<dbReference type="InterPro" id="IPR039420">
    <property type="entry name" value="WalR-like"/>
</dbReference>
<name>A0A5M8FT50_9GAMM</name>
<dbReference type="InterPro" id="IPR000792">
    <property type="entry name" value="Tscrpt_reg_LuxR_C"/>
</dbReference>
<dbReference type="Gene3D" id="3.40.50.2300">
    <property type="match status" value="1"/>
</dbReference>
<keyword evidence="9" id="KW-1185">Reference proteome</keyword>
<dbReference type="AlphaFoldDB" id="A0A5M8FT50"/>
<dbReference type="SMART" id="SM00448">
    <property type="entry name" value="REC"/>
    <property type="match status" value="1"/>
</dbReference>
<evidence type="ECO:0000259" key="6">
    <source>
        <dbReference type="PROSITE" id="PS50043"/>
    </source>
</evidence>
<evidence type="ECO:0000256" key="4">
    <source>
        <dbReference type="ARBA" id="ARBA00023163"/>
    </source>
</evidence>
<dbReference type="InterPro" id="IPR058245">
    <property type="entry name" value="NreC/VraR/RcsB-like_REC"/>
</dbReference>
<evidence type="ECO:0000256" key="3">
    <source>
        <dbReference type="ARBA" id="ARBA00023125"/>
    </source>
</evidence>
<feature type="domain" description="HTH luxR-type" evidence="6">
    <location>
        <begin position="137"/>
        <end position="202"/>
    </location>
</feature>
<evidence type="ECO:0000256" key="2">
    <source>
        <dbReference type="ARBA" id="ARBA00023015"/>
    </source>
</evidence>
<dbReference type="PRINTS" id="PR00038">
    <property type="entry name" value="HTHLUXR"/>
</dbReference>
<comment type="caution">
    <text evidence="8">The sequence shown here is derived from an EMBL/GenBank/DDBJ whole genome shotgun (WGS) entry which is preliminary data.</text>
</comment>
<dbReference type="GO" id="GO:0003677">
    <property type="term" value="F:DNA binding"/>
    <property type="evidence" value="ECO:0007669"/>
    <property type="project" value="UniProtKB-KW"/>
</dbReference>
<dbReference type="CDD" id="cd06170">
    <property type="entry name" value="LuxR_C_like"/>
    <property type="match status" value="1"/>
</dbReference>
<dbReference type="InterPro" id="IPR001789">
    <property type="entry name" value="Sig_transdc_resp-reg_receiver"/>
</dbReference>
<gene>
    <name evidence="8" type="ORF">F2Q65_03515</name>
</gene>
<keyword evidence="4" id="KW-0804">Transcription</keyword>
<dbReference type="InterPro" id="IPR016032">
    <property type="entry name" value="Sig_transdc_resp-reg_C-effctor"/>
</dbReference>
<keyword evidence="2" id="KW-0805">Transcription regulation</keyword>
<dbReference type="OrthoDB" id="9796655at2"/>
<keyword evidence="3" id="KW-0238">DNA-binding</keyword>
<dbReference type="SMART" id="SM00421">
    <property type="entry name" value="HTH_LUXR"/>
    <property type="match status" value="1"/>
</dbReference>
<dbReference type="PROSITE" id="PS50110">
    <property type="entry name" value="RESPONSE_REGULATORY"/>
    <property type="match status" value="1"/>
</dbReference>
<feature type="domain" description="Response regulatory" evidence="7">
    <location>
        <begin position="4"/>
        <end position="120"/>
    </location>
</feature>